<dbReference type="EMBL" id="CM029041">
    <property type="protein sequence ID" value="KAG2627230.1"/>
    <property type="molecule type" value="Genomic_DNA"/>
</dbReference>
<protein>
    <submittedName>
        <fullName evidence="2">Uncharacterized protein</fullName>
    </submittedName>
</protein>
<keyword evidence="3" id="KW-1185">Reference proteome</keyword>
<reference evidence="2" key="1">
    <citation type="submission" date="2020-05" db="EMBL/GenBank/DDBJ databases">
        <title>WGS assembly of Panicum virgatum.</title>
        <authorList>
            <person name="Lovell J.T."/>
            <person name="Jenkins J."/>
            <person name="Shu S."/>
            <person name="Juenger T.E."/>
            <person name="Schmutz J."/>
        </authorList>
    </citation>
    <scope>NUCLEOTIDE SEQUENCE</scope>
    <source>
        <strain evidence="2">AP13</strain>
    </source>
</reference>
<evidence type="ECO:0000313" key="2">
    <source>
        <dbReference type="EMBL" id="KAG2627230.1"/>
    </source>
</evidence>
<feature type="region of interest" description="Disordered" evidence="1">
    <location>
        <begin position="1"/>
        <end position="184"/>
    </location>
</feature>
<proteinExistence type="predicted"/>
<dbReference type="Proteomes" id="UP000823388">
    <property type="component" value="Chromosome 3K"/>
</dbReference>
<gene>
    <name evidence="2" type="ORF">PVAP13_3KG122432</name>
</gene>
<feature type="compositionally biased region" description="Low complexity" evidence="1">
    <location>
        <begin position="130"/>
        <end position="140"/>
    </location>
</feature>
<name>A0A8T0UWP0_PANVG</name>
<evidence type="ECO:0000256" key="1">
    <source>
        <dbReference type="SAM" id="MobiDB-lite"/>
    </source>
</evidence>
<sequence>MAHYHPYAQHAARPHPSSKPNQTGAEYVRTRTPATRRDPTRPAPRAQHRPSVASRSTAGPSVHAGGGGQSIAVRARAPGRAPRPAPARRAAVGAPRPSSYVLWLLPRRPARPAPGPAGVARPAPPPSPRARPLLVPRARPAGGGATRPDRPPVGDSDGALRRRGGGLPASGRLVERSAPAGAGS</sequence>
<evidence type="ECO:0000313" key="3">
    <source>
        <dbReference type="Proteomes" id="UP000823388"/>
    </source>
</evidence>
<organism evidence="2 3">
    <name type="scientific">Panicum virgatum</name>
    <name type="common">Blackwell switchgrass</name>
    <dbReference type="NCBI Taxonomy" id="38727"/>
    <lineage>
        <taxon>Eukaryota</taxon>
        <taxon>Viridiplantae</taxon>
        <taxon>Streptophyta</taxon>
        <taxon>Embryophyta</taxon>
        <taxon>Tracheophyta</taxon>
        <taxon>Spermatophyta</taxon>
        <taxon>Magnoliopsida</taxon>
        <taxon>Liliopsida</taxon>
        <taxon>Poales</taxon>
        <taxon>Poaceae</taxon>
        <taxon>PACMAD clade</taxon>
        <taxon>Panicoideae</taxon>
        <taxon>Panicodae</taxon>
        <taxon>Paniceae</taxon>
        <taxon>Panicinae</taxon>
        <taxon>Panicum</taxon>
        <taxon>Panicum sect. Hiantes</taxon>
    </lineage>
</organism>
<comment type="caution">
    <text evidence="2">The sequence shown here is derived from an EMBL/GenBank/DDBJ whole genome shotgun (WGS) entry which is preliminary data.</text>
</comment>
<accession>A0A8T0UWP0</accession>
<feature type="compositionally biased region" description="Low complexity" evidence="1">
    <location>
        <begin position="72"/>
        <end position="97"/>
    </location>
</feature>
<dbReference type="AlphaFoldDB" id="A0A8T0UWP0"/>